<dbReference type="AlphaFoldDB" id="A0A5J5AGD3"/>
<evidence type="ECO:0000313" key="3">
    <source>
        <dbReference type="Proteomes" id="UP000325577"/>
    </source>
</evidence>
<feature type="compositionally biased region" description="Acidic residues" evidence="1">
    <location>
        <begin position="121"/>
        <end position="139"/>
    </location>
</feature>
<feature type="compositionally biased region" description="Basic and acidic residues" evidence="1">
    <location>
        <begin position="147"/>
        <end position="160"/>
    </location>
</feature>
<dbReference type="OrthoDB" id="1684260at2759"/>
<evidence type="ECO:0000256" key="1">
    <source>
        <dbReference type="SAM" id="MobiDB-lite"/>
    </source>
</evidence>
<dbReference type="Proteomes" id="UP000325577">
    <property type="component" value="Linkage Group LG2"/>
</dbReference>
<accession>A0A5J5AGD3</accession>
<sequence>MGCGISKFNLEEDGGTHSFYPFRHRIEGMSKSRRAVSEGNPSIKLLLKDGGEELVVVDSNGGRRSVSSPMKDIVVVKARAVQQKSVMAVDSDVTTKKLGGEDKKRREAESKKDGAVAGEKDQDDEEGEYCMDCDSEDSVNYDGNNVGEKREKETIKKEGRASLNSNEGPTTRSVKKERRGRRFRKVFPMGRPAAVRNLLNITACYNPNVSATQARPGKPTEKAV</sequence>
<gene>
    <name evidence="2" type="ORF">F0562_004782</name>
</gene>
<feature type="region of interest" description="Disordered" evidence="1">
    <location>
        <begin position="98"/>
        <end position="180"/>
    </location>
</feature>
<protein>
    <submittedName>
        <fullName evidence="2">Uncharacterized protein</fullName>
    </submittedName>
</protein>
<organism evidence="2 3">
    <name type="scientific">Nyssa sinensis</name>
    <dbReference type="NCBI Taxonomy" id="561372"/>
    <lineage>
        <taxon>Eukaryota</taxon>
        <taxon>Viridiplantae</taxon>
        <taxon>Streptophyta</taxon>
        <taxon>Embryophyta</taxon>
        <taxon>Tracheophyta</taxon>
        <taxon>Spermatophyta</taxon>
        <taxon>Magnoliopsida</taxon>
        <taxon>eudicotyledons</taxon>
        <taxon>Gunneridae</taxon>
        <taxon>Pentapetalae</taxon>
        <taxon>asterids</taxon>
        <taxon>Cornales</taxon>
        <taxon>Nyssaceae</taxon>
        <taxon>Nyssa</taxon>
    </lineage>
</organism>
<feature type="compositionally biased region" description="Basic and acidic residues" evidence="1">
    <location>
        <begin position="98"/>
        <end position="120"/>
    </location>
</feature>
<keyword evidence="3" id="KW-1185">Reference proteome</keyword>
<name>A0A5J5AGD3_9ASTE</name>
<reference evidence="2 3" key="1">
    <citation type="submission" date="2019-09" db="EMBL/GenBank/DDBJ databases">
        <title>A chromosome-level genome assembly of the Chinese tupelo Nyssa sinensis.</title>
        <authorList>
            <person name="Yang X."/>
            <person name="Kang M."/>
            <person name="Yang Y."/>
            <person name="Xiong H."/>
            <person name="Wang M."/>
            <person name="Zhang Z."/>
            <person name="Wang Z."/>
            <person name="Wu H."/>
            <person name="Ma T."/>
            <person name="Liu J."/>
            <person name="Xi Z."/>
        </authorList>
    </citation>
    <scope>NUCLEOTIDE SEQUENCE [LARGE SCALE GENOMIC DNA]</scope>
    <source>
        <strain evidence="2">J267</strain>
        <tissue evidence="2">Leaf</tissue>
    </source>
</reference>
<proteinExistence type="predicted"/>
<dbReference type="EMBL" id="CM018043">
    <property type="protein sequence ID" value="KAA8530073.1"/>
    <property type="molecule type" value="Genomic_DNA"/>
</dbReference>
<feature type="compositionally biased region" description="Polar residues" evidence="1">
    <location>
        <begin position="162"/>
        <end position="172"/>
    </location>
</feature>
<evidence type="ECO:0000313" key="2">
    <source>
        <dbReference type="EMBL" id="KAA8530073.1"/>
    </source>
</evidence>